<keyword evidence="1" id="KW-0812">Transmembrane</keyword>
<evidence type="ECO:0000313" key="3">
    <source>
        <dbReference type="Proteomes" id="UP001434883"/>
    </source>
</evidence>
<keyword evidence="3" id="KW-1185">Reference proteome</keyword>
<sequence>AIYPDFLYQKFNTSCQRGSLTQIPVVKETRVESGQFLLLSVLCMLFILVALAVSATFFCVRQRSHLHMKEKLASLGTDTSHDATSAYQVSPSPLFMLPANQRPGQPARSLPLVEKHTAFM</sequence>
<feature type="transmembrane region" description="Helical" evidence="1">
    <location>
        <begin position="36"/>
        <end position="60"/>
    </location>
</feature>
<keyword evidence="1" id="KW-0472">Membrane</keyword>
<dbReference type="Proteomes" id="UP001434883">
    <property type="component" value="Unassembled WGS sequence"/>
</dbReference>
<protein>
    <submittedName>
        <fullName evidence="2">Uncharacterized protein</fullName>
    </submittedName>
</protein>
<feature type="non-terminal residue" evidence="2">
    <location>
        <position position="1"/>
    </location>
</feature>
<keyword evidence="1" id="KW-1133">Transmembrane helix</keyword>
<proteinExistence type="predicted"/>
<reference evidence="2 3" key="1">
    <citation type="submission" date="2021-06" db="EMBL/GenBank/DDBJ databases">
        <authorList>
            <person name="Palmer J.M."/>
        </authorList>
    </citation>
    <scope>NUCLEOTIDE SEQUENCE [LARGE SCALE GENOMIC DNA]</scope>
    <source>
        <strain evidence="2 3">XC_2019</strain>
        <tissue evidence="2">Muscle</tissue>
    </source>
</reference>
<comment type="caution">
    <text evidence="2">The sequence shown here is derived from an EMBL/GenBank/DDBJ whole genome shotgun (WGS) entry which is preliminary data.</text>
</comment>
<evidence type="ECO:0000313" key="2">
    <source>
        <dbReference type="EMBL" id="MEQ2202398.1"/>
    </source>
</evidence>
<evidence type="ECO:0000256" key="1">
    <source>
        <dbReference type="SAM" id="Phobius"/>
    </source>
</evidence>
<organism evidence="2 3">
    <name type="scientific">Xenoophorus captivus</name>
    <dbReference type="NCBI Taxonomy" id="1517983"/>
    <lineage>
        <taxon>Eukaryota</taxon>
        <taxon>Metazoa</taxon>
        <taxon>Chordata</taxon>
        <taxon>Craniata</taxon>
        <taxon>Vertebrata</taxon>
        <taxon>Euteleostomi</taxon>
        <taxon>Actinopterygii</taxon>
        <taxon>Neopterygii</taxon>
        <taxon>Teleostei</taxon>
        <taxon>Neoteleostei</taxon>
        <taxon>Acanthomorphata</taxon>
        <taxon>Ovalentaria</taxon>
        <taxon>Atherinomorphae</taxon>
        <taxon>Cyprinodontiformes</taxon>
        <taxon>Goodeidae</taxon>
        <taxon>Xenoophorus</taxon>
    </lineage>
</organism>
<accession>A0ABV0R2P6</accession>
<gene>
    <name evidence="2" type="ORF">XENOCAPTIV_028087</name>
</gene>
<dbReference type="EMBL" id="JAHRIN010033684">
    <property type="protein sequence ID" value="MEQ2202398.1"/>
    <property type="molecule type" value="Genomic_DNA"/>
</dbReference>
<name>A0ABV0R2P6_9TELE</name>